<evidence type="ECO:0000313" key="4">
    <source>
        <dbReference type="Proteomes" id="UP000028492"/>
    </source>
</evidence>
<dbReference type="PANTHER" id="PTHR43244:SF1">
    <property type="entry name" value="5,10-METHYLENETETRAHYDROMETHANOPTERIN REDUCTASE"/>
    <property type="match status" value="1"/>
</dbReference>
<evidence type="ECO:0000259" key="2">
    <source>
        <dbReference type="Pfam" id="PF00296"/>
    </source>
</evidence>
<dbReference type="Gene3D" id="3.20.20.30">
    <property type="entry name" value="Luciferase-like domain"/>
    <property type="match status" value="1"/>
</dbReference>
<feature type="domain" description="Luciferase-like" evidence="2">
    <location>
        <begin position="44"/>
        <end position="252"/>
    </location>
</feature>
<dbReference type="eggNOG" id="COG2141">
    <property type="taxonomic scope" value="Bacteria"/>
</dbReference>
<dbReference type="Proteomes" id="UP000028492">
    <property type="component" value="Chromosome"/>
</dbReference>
<dbReference type="InterPro" id="IPR036661">
    <property type="entry name" value="Luciferase-like_sf"/>
</dbReference>
<name>A0A075UWN9_9PSEU</name>
<gene>
    <name evidence="3" type="ORF">AJAP_19825</name>
</gene>
<dbReference type="InterPro" id="IPR050564">
    <property type="entry name" value="F420-G6PD/mer"/>
</dbReference>
<proteinExistence type="predicted"/>
<accession>A0A075UWN9</accession>
<dbReference type="PANTHER" id="PTHR43244">
    <property type="match status" value="1"/>
</dbReference>
<dbReference type="HOGENOM" id="CLU_027853_7_3_11"/>
<dbReference type="SUPFAM" id="SSF51679">
    <property type="entry name" value="Bacterial luciferase-like"/>
    <property type="match status" value="1"/>
</dbReference>
<dbReference type="EMBL" id="CP008953">
    <property type="protein sequence ID" value="AIG76826.1"/>
    <property type="molecule type" value="Genomic_DNA"/>
</dbReference>
<evidence type="ECO:0000256" key="1">
    <source>
        <dbReference type="ARBA" id="ARBA00023002"/>
    </source>
</evidence>
<organism evidence="3 4">
    <name type="scientific">Amycolatopsis japonica</name>
    <dbReference type="NCBI Taxonomy" id="208439"/>
    <lineage>
        <taxon>Bacteria</taxon>
        <taxon>Bacillati</taxon>
        <taxon>Actinomycetota</taxon>
        <taxon>Actinomycetes</taxon>
        <taxon>Pseudonocardiales</taxon>
        <taxon>Pseudonocardiaceae</taxon>
        <taxon>Amycolatopsis</taxon>
        <taxon>Amycolatopsis japonica group</taxon>
    </lineage>
</organism>
<dbReference type="Pfam" id="PF00296">
    <property type="entry name" value="Bac_luciferase"/>
    <property type="match status" value="1"/>
</dbReference>
<evidence type="ECO:0000313" key="3">
    <source>
        <dbReference type="EMBL" id="AIG76826.1"/>
    </source>
</evidence>
<sequence length="299" mass="32437">MNGVNKRPSGDFDDDVGEMIDLTGSTVRHAVYLPPFGPFGEPGVLVDLAVRAEAAGWDGFFLWDHVVADTMPIADPWTTLGAIAHATSRLLFGPMITPPARRRPWVVARHASTVSRLSGGRLILGTGLGSDESGDFSRFGEQTDLLTRSAMFDEGLDVIRAIWSGRRFDHDGAHYQVALAEAPPEPFPIPIWVASSTDNPRVVRRAALCDGIFPNPEDHTPTAEEIAETHRALGLAGLEPGRPFDVAVAGNASPAWEEPIKVDLPALGQAGMTWWMESLMHLDPLELSQKIVDAGPPRW</sequence>
<keyword evidence="4" id="KW-1185">Reference proteome</keyword>
<dbReference type="STRING" id="208439.AJAP_19825"/>
<reference evidence="3 4" key="1">
    <citation type="journal article" date="2014" name="J. Biotechnol.">
        <title>Complete genome sequence of the actinobacterium Amycolatopsis japonica MG417-CF17(T) (=DSM 44213T) producing (S,S)-N,N'-ethylenediaminedisuccinic acid.</title>
        <authorList>
            <person name="Stegmann E."/>
            <person name="Albersmeier A."/>
            <person name="Spohn M."/>
            <person name="Gert H."/>
            <person name="Weber T."/>
            <person name="Wohlleben W."/>
            <person name="Kalinowski J."/>
            <person name="Ruckert C."/>
        </authorList>
    </citation>
    <scope>NUCLEOTIDE SEQUENCE [LARGE SCALE GENOMIC DNA]</scope>
    <source>
        <strain evidence="4">MG417-CF17 (DSM 44213)</strain>
    </source>
</reference>
<protein>
    <recommendedName>
        <fullName evidence="2">Luciferase-like domain-containing protein</fullName>
    </recommendedName>
</protein>
<dbReference type="KEGG" id="aja:AJAP_19825"/>
<keyword evidence="1" id="KW-0560">Oxidoreductase</keyword>
<dbReference type="GO" id="GO:0016705">
    <property type="term" value="F:oxidoreductase activity, acting on paired donors, with incorporation or reduction of molecular oxygen"/>
    <property type="evidence" value="ECO:0007669"/>
    <property type="project" value="InterPro"/>
</dbReference>
<dbReference type="AlphaFoldDB" id="A0A075UWN9"/>
<dbReference type="InterPro" id="IPR011251">
    <property type="entry name" value="Luciferase-like_dom"/>
</dbReference>